<reference evidence="4 5" key="1">
    <citation type="submission" date="2020-08" db="EMBL/GenBank/DDBJ databases">
        <authorList>
            <person name="Ren C."/>
            <person name="Gu Y."/>
            <person name="Xu Y."/>
        </authorList>
    </citation>
    <scope>NUCLEOTIDE SEQUENCE [LARGE SCALE GENOMIC DNA]</scope>
    <source>
        <strain evidence="4 5">LBM18003</strain>
    </source>
</reference>
<dbReference type="AlphaFoldDB" id="A0A7G9WKE4"/>
<evidence type="ECO:0000313" key="5">
    <source>
        <dbReference type="Proteomes" id="UP000516046"/>
    </source>
</evidence>
<sequence length="271" mass="27936">MNFKLLAIIASLIASLTAGGVALTQTPAKPTSESAASSAASTSSYTAVELVSQQSSSKVSSSTGASVNTSCGTSQKQSSCPTSSNVGKPTSSTVSHTPSQSSSVTSDTLPPSSAVSIPVSSSSASHSSSSAQSSSAVSSQISSGYAAFQNEVVTLVNQQRAANGLSALSVNTQLTRTATLKSEDMAKLNYFDHTSPTYGTPFEMMKQFGISYRTAGENIALGQVSPQQVMTGWMNSEGHRKNILNASFTQIGVGIAKNTNGQYIWTQQFIG</sequence>
<dbReference type="RefSeq" id="WP_212508225.1">
    <property type="nucleotide sequence ID" value="NZ_CP060696.1"/>
</dbReference>
<keyword evidence="5" id="KW-1185">Reference proteome</keyword>
<feature type="chain" id="PRO_5039270403" evidence="2">
    <location>
        <begin position="21"/>
        <end position="271"/>
    </location>
</feature>
<dbReference type="Proteomes" id="UP000516046">
    <property type="component" value="Chromosome"/>
</dbReference>
<feature type="compositionally biased region" description="Polar residues" evidence="1">
    <location>
        <begin position="63"/>
        <end position="89"/>
    </location>
</feature>
<dbReference type="Gene3D" id="3.40.33.10">
    <property type="entry name" value="CAP"/>
    <property type="match status" value="1"/>
</dbReference>
<dbReference type="CDD" id="cd05379">
    <property type="entry name" value="CAP_bacterial"/>
    <property type="match status" value="1"/>
</dbReference>
<keyword evidence="2" id="KW-0732">Signal</keyword>
<name>A0A7G9WKE4_9FIRM</name>
<feature type="signal peptide" evidence="2">
    <location>
        <begin position="1"/>
        <end position="20"/>
    </location>
</feature>
<keyword evidence="4" id="KW-0645">Protease</keyword>
<dbReference type="PANTHER" id="PTHR31157:SF1">
    <property type="entry name" value="SCP DOMAIN-CONTAINING PROTEIN"/>
    <property type="match status" value="1"/>
</dbReference>
<keyword evidence="4" id="KW-0378">Hydrolase</keyword>
<dbReference type="Pfam" id="PF00188">
    <property type="entry name" value="CAP"/>
    <property type="match status" value="1"/>
</dbReference>
<evidence type="ECO:0000256" key="2">
    <source>
        <dbReference type="SAM" id="SignalP"/>
    </source>
</evidence>
<feature type="domain" description="SCP" evidence="3">
    <location>
        <begin position="154"/>
        <end position="269"/>
    </location>
</feature>
<evidence type="ECO:0000313" key="4">
    <source>
        <dbReference type="EMBL" id="QNO19156.1"/>
    </source>
</evidence>
<dbReference type="EMBL" id="CP060696">
    <property type="protein sequence ID" value="QNO19156.1"/>
    <property type="molecule type" value="Genomic_DNA"/>
</dbReference>
<dbReference type="InterPro" id="IPR014258">
    <property type="entry name" value="CAP_domain_YkwD-like"/>
</dbReference>
<proteinExistence type="predicted"/>
<protein>
    <submittedName>
        <fullName evidence="4">Serine protease</fullName>
    </submittedName>
</protein>
<dbReference type="SUPFAM" id="SSF55797">
    <property type="entry name" value="PR-1-like"/>
    <property type="match status" value="1"/>
</dbReference>
<dbReference type="GO" id="GO:0008233">
    <property type="term" value="F:peptidase activity"/>
    <property type="evidence" value="ECO:0007669"/>
    <property type="project" value="UniProtKB-KW"/>
</dbReference>
<feature type="compositionally biased region" description="Low complexity" evidence="1">
    <location>
        <begin position="90"/>
        <end position="131"/>
    </location>
</feature>
<dbReference type="InterPro" id="IPR035940">
    <property type="entry name" value="CAP_sf"/>
</dbReference>
<dbReference type="InterPro" id="IPR014044">
    <property type="entry name" value="CAP_dom"/>
</dbReference>
<dbReference type="PANTHER" id="PTHR31157">
    <property type="entry name" value="SCP DOMAIN-CONTAINING PROTEIN"/>
    <property type="match status" value="1"/>
</dbReference>
<dbReference type="NCBIfam" id="TIGR02909">
    <property type="entry name" value="spore_YkwD"/>
    <property type="match status" value="1"/>
</dbReference>
<dbReference type="KEGG" id="caml:H6X83_06015"/>
<organism evidence="4 5">
    <name type="scientific">Caproicibacterium amylolyticum</name>
    <dbReference type="NCBI Taxonomy" id="2766537"/>
    <lineage>
        <taxon>Bacteria</taxon>
        <taxon>Bacillati</taxon>
        <taxon>Bacillota</taxon>
        <taxon>Clostridia</taxon>
        <taxon>Eubacteriales</taxon>
        <taxon>Oscillospiraceae</taxon>
        <taxon>Caproicibacterium</taxon>
    </lineage>
</organism>
<feature type="region of interest" description="Disordered" evidence="1">
    <location>
        <begin position="55"/>
        <end position="131"/>
    </location>
</feature>
<evidence type="ECO:0000259" key="3">
    <source>
        <dbReference type="Pfam" id="PF00188"/>
    </source>
</evidence>
<dbReference type="GO" id="GO:0006508">
    <property type="term" value="P:proteolysis"/>
    <property type="evidence" value="ECO:0007669"/>
    <property type="project" value="UniProtKB-KW"/>
</dbReference>
<accession>A0A7G9WKE4</accession>
<evidence type="ECO:0000256" key="1">
    <source>
        <dbReference type="SAM" id="MobiDB-lite"/>
    </source>
</evidence>
<gene>
    <name evidence="4" type="ORF">H6X83_06015</name>
</gene>